<name>A0A517PLG0_9PLAN</name>
<protein>
    <submittedName>
        <fullName evidence="1">Uncharacterized protein</fullName>
    </submittedName>
</protein>
<accession>A0A517PLG0</accession>
<proteinExistence type="predicted"/>
<keyword evidence="2" id="KW-1185">Reference proteome</keyword>
<gene>
    <name evidence="1" type="ORF">HG66A1_20050</name>
</gene>
<reference evidence="1 2" key="1">
    <citation type="submission" date="2019-02" db="EMBL/GenBank/DDBJ databases">
        <title>Deep-cultivation of Planctomycetes and their phenomic and genomic characterization uncovers novel biology.</title>
        <authorList>
            <person name="Wiegand S."/>
            <person name="Jogler M."/>
            <person name="Boedeker C."/>
            <person name="Pinto D."/>
            <person name="Vollmers J."/>
            <person name="Rivas-Marin E."/>
            <person name="Kohn T."/>
            <person name="Peeters S.H."/>
            <person name="Heuer A."/>
            <person name="Rast P."/>
            <person name="Oberbeckmann S."/>
            <person name="Bunk B."/>
            <person name="Jeske O."/>
            <person name="Meyerdierks A."/>
            <person name="Storesund J.E."/>
            <person name="Kallscheuer N."/>
            <person name="Luecker S."/>
            <person name="Lage O.M."/>
            <person name="Pohl T."/>
            <person name="Merkel B.J."/>
            <person name="Hornburger P."/>
            <person name="Mueller R.-W."/>
            <person name="Bruemmer F."/>
            <person name="Labrenz M."/>
            <person name="Spormann A.M."/>
            <person name="Op den Camp H."/>
            <person name="Overmann J."/>
            <person name="Amann R."/>
            <person name="Jetten M.S.M."/>
            <person name="Mascher T."/>
            <person name="Medema M.H."/>
            <person name="Devos D.P."/>
            <person name="Kaster A.-K."/>
            <person name="Ovreas L."/>
            <person name="Rohde M."/>
            <person name="Galperin M.Y."/>
            <person name="Jogler C."/>
        </authorList>
    </citation>
    <scope>NUCLEOTIDE SEQUENCE [LARGE SCALE GENOMIC DNA]</scope>
    <source>
        <strain evidence="1 2">HG66A1</strain>
    </source>
</reference>
<evidence type="ECO:0000313" key="2">
    <source>
        <dbReference type="Proteomes" id="UP000320421"/>
    </source>
</evidence>
<evidence type="ECO:0000313" key="1">
    <source>
        <dbReference type="EMBL" id="QDT20220.1"/>
    </source>
</evidence>
<sequence>MTPDELWNEIQYCFLNDGEASLPTLELQNLSAKEINSVYLQMRIQSQVVTPAPFFWHDVEKRNIPLDDVANAAELVVSGQAAPFSFTVEAIQIDDVILPMLTIEIFQDTVAISFSTRDHWNALRACAFFSWLSFLLDGTQAGQLVVSAVNGPPDHKRFTQAWNRFINDSGRAEQ</sequence>
<dbReference type="Proteomes" id="UP000320421">
    <property type="component" value="Chromosome"/>
</dbReference>
<dbReference type="EMBL" id="CP036266">
    <property type="protein sequence ID" value="QDT20220.1"/>
    <property type="molecule type" value="Genomic_DNA"/>
</dbReference>
<dbReference type="AlphaFoldDB" id="A0A517PLG0"/>
<organism evidence="1 2">
    <name type="scientific">Gimesia chilikensis</name>
    <dbReference type="NCBI Taxonomy" id="2605989"/>
    <lineage>
        <taxon>Bacteria</taxon>
        <taxon>Pseudomonadati</taxon>
        <taxon>Planctomycetota</taxon>
        <taxon>Planctomycetia</taxon>
        <taxon>Planctomycetales</taxon>
        <taxon>Planctomycetaceae</taxon>
        <taxon>Gimesia</taxon>
    </lineage>
</organism>